<name>A0A1Q5TMS2_9GAMM</name>
<sequence length="114" mass="12964">MNNIYKHVRVSNERITEMIDSDLQFLMSSSDDVIDGLTKGMTSIGNLVQAAINSEEYSQDDAMTDLGKISHLLTILPLIVKAEYENYVTASCEKNRRRKIKKEAKIIQSIRNNQ</sequence>
<evidence type="ECO:0000313" key="2">
    <source>
        <dbReference type="Proteomes" id="UP000186277"/>
    </source>
</evidence>
<gene>
    <name evidence="1" type="ORF">Xentx_03409</name>
</gene>
<dbReference type="OrthoDB" id="6445594at2"/>
<proteinExistence type="predicted"/>
<comment type="caution">
    <text evidence="1">The sequence shown here is derived from an EMBL/GenBank/DDBJ whole genome shotgun (WGS) entry which is preliminary data.</text>
</comment>
<dbReference type="AlphaFoldDB" id="A0A1Q5TMS2"/>
<accession>A0A1Q5TMS2</accession>
<protein>
    <submittedName>
        <fullName evidence="1">Uncharacterized protein</fullName>
    </submittedName>
</protein>
<organism evidence="1 2">
    <name type="scientific">Xenorhabdus thuongxuanensis</name>
    <dbReference type="NCBI Taxonomy" id="1873484"/>
    <lineage>
        <taxon>Bacteria</taxon>
        <taxon>Pseudomonadati</taxon>
        <taxon>Pseudomonadota</taxon>
        <taxon>Gammaproteobacteria</taxon>
        <taxon>Enterobacterales</taxon>
        <taxon>Morganellaceae</taxon>
        <taxon>Xenorhabdus</taxon>
    </lineage>
</organism>
<evidence type="ECO:0000313" key="1">
    <source>
        <dbReference type="EMBL" id="OKP01536.1"/>
    </source>
</evidence>
<dbReference type="Proteomes" id="UP000186277">
    <property type="component" value="Unassembled WGS sequence"/>
</dbReference>
<reference evidence="1 2" key="1">
    <citation type="submission" date="2016-09" db="EMBL/GenBank/DDBJ databases">
        <title>Xenorhabdus thuongxuanensis sp. nov. and Xenorhabdus eapokensis sp. nov., isolated from Steinernema species.</title>
        <authorList>
            <person name="Kaempfer P."/>
            <person name="Tobias N.J."/>
            <person name="Phan Ke L."/>
            <person name="Bode H.B."/>
            <person name="Glaeser S.P."/>
        </authorList>
    </citation>
    <scope>NUCLEOTIDE SEQUENCE [LARGE SCALE GENOMIC DNA]</scope>
    <source>
        <strain evidence="1 2">30TX1</strain>
    </source>
</reference>
<dbReference type="RefSeq" id="WP_074021679.1">
    <property type="nucleotide sequence ID" value="NZ_CAWMWP010000067.1"/>
</dbReference>
<keyword evidence="2" id="KW-1185">Reference proteome</keyword>
<dbReference type="EMBL" id="MKGR01000041">
    <property type="protein sequence ID" value="OKP01536.1"/>
    <property type="molecule type" value="Genomic_DNA"/>
</dbReference>